<gene>
    <name evidence="1" type="ORF">FWK35_00036082</name>
</gene>
<accession>A0A6G0VN12</accession>
<comment type="caution">
    <text evidence="1">The sequence shown here is derived from an EMBL/GenBank/DDBJ whole genome shotgun (WGS) entry which is preliminary data.</text>
</comment>
<organism evidence="1 2">
    <name type="scientific">Aphis craccivora</name>
    <name type="common">Cowpea aphid</name>
    <dbReference type="NCBI Taxonomy" id="307492"/>
    <lineage>
        <taxon>Eukaryota</taxon>
        <taxon>Metazoa</taxon>
        <taxon>Ecdysozoa</taxon>
        <taxon>Arthropoda</taxon>
        <taxon>Hexapoda</taxon>
        <taxon>Insecta</taxon>
        <taxon>Pterygota</taxon>
        <taxon>Neoptera</taxon>
        <taxon>Paraneoptera</taxon>
        <taxon>Hemiptera</taxon>
        <taxon>Sternorrhyncha</taxon>
        <taxon>Aphidomorpha</taxon>
        <taxon>Aphidoidea</taxon>
        <taxon>Aphididae</taxon>
        <taxon>Aphidini</taxon>
        <taxon>Aphis</taxon>
        <taxon>Aphis</taxon>
    </lineage>
</organism>
<evidence type="ECO:0000313" key="2">
    <source>
        <dbReference type="Proteomes" id="UP000478052"/>
    </source>
</evidence>
<dbReference type="EMBL" id="VUJU01014949">
    <property type="protein sequence ID" value="KAF0698441.1"/>
    <property type="molecule type" value="Genomic_DNA"/>
</dbReference>
<keyword evidence="2" id="KW-1185">Reference proteome</keyword>
<dbReference type="AlphaFoldDB" id="A0A6G0VN12"/>
<sequence length="80" mass="9505">MISDLTKRKIAYDKIYNQFYFLFNLGNLKSDDIEKKADHFQNIYCDDIEKDFVQEVLQLSFIVNSIFPKSDESNKDKLNT</sequence>
<dbReference type="Proteomes" id="UP000478052">
    <property type="component" value="Unassembled WGS sequence"/>
</dbReference>
<evidence type="ECO:0000313" key="1">
    <source>
        <dbReference type="EMBL" id="KAF0698441.1"/>
    </source>
</evidence>
<name>A0A6G0VN12_APHCR</name>
<reference evidence="1 2" key="1">
    <citation type="submission" date="2019-08" db="EMBL/GenBank/DDBJ databases">
        <title>Whole genome of Aphis craccivora.</title>
        <authorList>
            <person name="Voronova N.V."/>
            <person name="Shulinski R.S."/>
            <person name="Bandarenka Y.V."/>
            <person name="Zhorov D.G."/>
            <person name="Warner D."/>
        </authorList>
    </citation>
    <scope>NUCLEOTIDE SEQUENCE [LARGE SCALE GENOMIC DNA]</scope>
    <source>
        <strain evidence="1">180601</strain>
        <tissue evidence="1">Whole Body</tissue>
    </source>
</reference>
<protein>
    <submittedName>
        <fullName evidence="1">Uncharacterized protein</fullName>
    </submittedName>
</protein>
<proteinExistence type="predicted"/>
<dbReference type="OrthoDB" id="10063284at2759"/>